<dbReference type="EMBL" id="LILC01000007">
    <property type="protein sequence ID" value="KOO47477.1"/>
    <property type="molecule type" value="Genomic_DNA"/>
</dbReference>
<dbReference type="SMART" id="SM01038">
    <property type="entry name" value="Bgal_small_N"/>
    <property type="match status" value="1"/>
</dbReference>
<dbReference type="Pfam" id="PF02929">
    <property type="entry name" value="Bgal_small_N"/>
    <property type="match status" value="1"/>
</dbReference>
<dbReference type="Pfam" id="PF02836">
    <property type="entry name" value="Glyco_hydro_2_C"/>
    <property type="match status" value="1"/>
</dbReference>
<dbReference type="Gene3D" id="2.60.40.10">
    <property type="entry name" value="Immunoglobulins"/>
    <property type="match status" value="2"/>
</dbReference>
<dbReference type="PROSITE" id="PS00719">
    <property type="entry name" value="GLYCOSYL_HYDROL_F2_1"/>
    <property type="match status" value="1"/>
</dbReference>
<dbReference type="InterPro" id="IPR032312">
    <property type="entry name" value="LacZ_4"/>
</dbReference>
<feature type="domain" description="Beta galactosidase small chain/" evidence="9">
    <location>
        <begin position="751"/>
        <end position="1019"/>
    </location>
</feature>
<dbReference type="InterPro" id="IPR023230">
    <property type="entry name" value="Glyco_hydro_2_CS"/>
</dbReference>
<dbReference type="Gene3D" id="2.70.98.10">
    <property type="match status" value="1"/>
</dbReference>
<dbReference type="Gene3D" id="2.60.120.260">
    <property type="entry name" value="Galactose-binding domain-like"/>
    <property type="match status" value="1"/>
</dbReference>
<keyword evidence="11" id="KW-1185">Reference proteome</keyword>
<dbReference type="SUPFAM" id="SSF49785">
    <property type="entry name" value="Galactose-binding domain-like"/>
    <property type="match status" value="1"/>
</dbReference>
<dbReference type="Pfam" id="PF02837">
    <property type="entry name" value="Glyco_hydro_2_N"/>
    <property type="match status" value="1"/>
</dbReference>
<dbReference type="SUPFAM" id="SSF74650">
    <property type="entry name" value="Galactose mutarotase-like"/>
    <property type="match status" value="1"/>
</dbReference>
<dbReference type="PANTHER" id="PTHR46323:SF2">
    <property type="entry name" value="BETA-GALACTOSIDASE"/>
    <property type="match status" value="1"/>
</dbReference>
<evidence type="ECO:0000256" key="3">
    <source>
        <dbReference type="ARBA" id="ARBA00012756"/>
    </source>
</evidence>
<dbReference type="PATRIC" id="fig|284581.3.peg.4450"/>
<dbReference type="InterPro" id="IPR008979">
    <property type="entry name" value="Galactose-bd-like_sf"/>
</dbReference>
<dbReference type="Proteomes" id="UP000037558">
    <property type="component" value="Unassembled WGS sequence"/>
</dbReference>
<dbReference type="PRINTS" id="PR00132">
    <property type="entry name" value="GLHYDRLASE2"/>
</dbReference>
<name>A0A0M0L9F7_9BACI</name>
<proteinExistence type="inferred from homology"/>
<evidence type="ECO:0000256" key="8">
    <source>
        <dbReference type="RuleBase" id="RU361154"/>
    </source>
</evidence>
<protein>
    <recommendedName>
        <fullName evidence="4 8">Beta-galactosidase</fullName>
        <ecNumber evidence="3 8">3.2.1.23</ecNumber>
    </recommendedName>
    <alternativeName>
        <fullName evidence="7 8">Lactase</fullName>
    </alternativeName>
</protein>
<dbReference type="InterPro" id="IPR006101">
    <property type="entry name" value="Glyco_hydro_2"/>
</dbReference>
<dbReference type="InterPro" id="IPR050347">
    <property type="entry name" value="Bact_Beta-galactosidase"/>
</dbReference>
<dbReference type="EC" id="3.2.1.23" evidence="3 8"/>
<dbReference type="InterPro" id="IPR036156">
    <property type="entry name" value="Beta-gal/glucu_dom_sf"/>
</dbReference>
<dbReference type="GO" id="GO:0009341">
    <property type="term" value="C:beta-galactosidase complex"/>
    <property type="evidence" value="ECO:0007669"/>
    <property type="project" value="InterPro"/>
</dbReference>
<dbReference type="Pfam" id="PF00703">
    <property type="entry name" value="Glyco_hydro_2"/>
    <property type="match status" value="1"/>
</dbReference>
<dbReference type="InterPro" id="IPR014718">
    <property type="entry name" value="GH-type_carb-bd"/>
</dbReference>
<dbReference type="GO" id="GO:0004565">
    <property type="term" value="F:beta-galactosidase activity"/>
    <property type="evidence" value="ECO:0007669"/>
    <property type="project" value="UniProtKB-EC"/>
</dbReference>
<comment type="catalytic activity">
    <reaction evidence="1 8">
        <text>Hydrolysis of terminal non-reducing beta-D-galactose residues in beta-D-galactosides.</text>
        <dbReference type="EC" id="3.2.1.23"/>
    </reaction>
</comment>
<evidence type="ECO:0000256" key="6">
    <source>
        <dbReference type="ARBA" id="ARBA00023295"/>
    </source>
</evidence>
<evidence type="ECO:0000313" key="10">
    <source>
        <dbReference type="EMBL" id="KOO47477.1"/>
    </source>
</evidence>
<dbReference type="SUPFAM" id="SSF51445">
    <property type="entry name" value="(Trans)glycosidases"/>
    <property type="match status" value="1"/>
</dbReference>
<dbReference type="RefSeq" id="WP_053400381.1">
    <property type="nucleotide sequence ID" value="NZ_LILC01000007.1"/>
</dbReference>
<dbReference type="SUPFAM" id="SSF49303">
    <property type="entry name" value="beta-Galactosidase/glucuronidase domain"/>
    <property type="match status" value="2"/>
</dbReference>
<organism evidence="10 11">
    <name type="scientific">Priestia koreensis</name>
    <dbReference type="NCBI Taxonomy" id="284581"/>
    <lineage>
        <taxon>Bacteria</taxon>
        <taxon>Bacillati</taxon>
        <taxon>Bacillota</taxon>
        <taxon>Bacilli</taxon>
        <taxon>Bacillales</taxon>
        <taxon>Bacillaceae</taxon>
        <taxon>Priestia</taxon>
    </lineage>
</organism>
<dbReference type="Pfam" id="PF16353">
    <property type="entry name" value="LacZ_4"/>
    <property type="match status" value="1"/>
</dbReference>
<dbReference type="Gene3D" id="3.20.20.80">
    <property type="entry name" value="Glycosidases"/>
    <property type="match status" value="1"/>
</dbReference>
<dbReference type="STRING" id="284581.AMD01_05360"/>
<dbReference type="InterPro" id="IPR004199">
    <property type="entry name" value="B-gal_small/dom_5"/>
</dbReference>
<evidence type="ECO:0000259" key="9">
    <source>
        <dbReference type="SMART" id="SM01038"/>
    </source>
</evidence>
<dbReference type="OrthoDB" id="9762066at2"/>
<dbReference type="InterPro" id="IPR013783">
    <property type="entry name" value="Ig-like_fold"/>
</dbReference>
<evidence type="ECO:0000313" key="11">
    <source>
        <dbReference type="Proteomes" id="UP000037558"/>
    </source>
</evidence>
<dbReference type="InterPro" id="IPR006103">
    <property type="entry name" value="Glyco_hydro_2_cat"/>
</dbReference>
<evidence type="ECO:0000256" key="2">
    <source>
        <dbReference type="ARBA" id="ARBA00007401"/>
    </source>
</evidence>
<dbReference type="GO" id="GO:0005990">
    <property type="term" value="P:lactose catabolic process"/>
    <property type="evidence" value="ECO:0007669"/>
    <property type="project" value="TreeGrafter"/>
</dbReference>
<comment type="caution">
    <text evidence="10">The sequence shown here is derived from an EMBL/GenBank/DDBJ whole genome shotgun (WGS) entry which is preliminary data.</text>
</comment>
<dbReference type="InterPro" id="IPR011013">
    <property type="entry name" value="Gal_mutarotase_sf_dom"/>
</dbReference>
<gene>
    <name evidence="10" type="ORF">AMD01_05360</name>
</gene>
<dbReference type="GO" id="GO:0030246">
    <property type="term" value="F:carbohydrate binding"/>
    <property type="evidence" value="ECO:0007669"/>
    <property type="project" value="InterPro"/>
</dbReference>
<dbReference type="PANTHER" id="PTHR46323">
    <property type="entry name" value="BETA-GALACTOSIDASE"/>
    <property type="match status" value="1"/>
</dbReference>
<evidence type="ECO:0000256" key="1">
    <source>
        <dbReference type="ARBA" id="ARBA00001412"/>
    </source>
</evidence>
<reference evidence="11" key="1">
    <citation type="submission" date="2015-08" db="EMBL/GenBank/DDBJ databases">
        <title>Fjat-14210 dsm16467.</title>
        <authorList>
            <person name="Liu B."/>
            <person name="Wang J."/>
            <person name="Zhu Y."/>
            <person name="Liu G."/>
            <person name="Chen Q."/>
            <person name="Chen Z."/>
            <person name="Lan J."/>
            <person name="Che J."/>
            <person name="Ge C."/>
            <person name="Shi H."/>
            <person name="Pan Z."/>
            <person name="Liu X."/>
        </authorList>
    </citation>
    <scope>NUCLEOTIDE SEQUENCE [LARGE SCALE GENOMIC DNA]</scope>
    <source>
        <strain evidence="11">DSM 16467</strain>
    </source>
</reference>
<dbReference type="InterPro" id="IPR006104">
    <property type="entry name" value="Glyco_hydro_2_N"/>
</dbReference>
<dbReference type="InterPro" id="IPR017853">
    <property type="entry name" value="GH"/>
</dbReference>
<evidence type="ECO:0000256" key="4">
    <source>
        <dbReference type="ARBA" id="ARBA00013303"/>
    </source>
</evidence>
<dbReference type="InterPro" id="IPR006102">
    <property type="entry name" value="Ig-like_GH2"/>
</dbReference>
<keyword evidence="5 8" id="KW-0378">Hydrolase</keyword>
<accession>A0A0M0L9F7</accession>
<sequence>MTFQYTPPANGYPEWNNNPEIFQLNRMKAHATLMPFLTIEEALTLDRKNSSFYESLNGSWKFHFSENPDARVQGFYKTDYDVSSWSDMKVPAHWQLEGYDYPQYTNVTYPWVSKEDLKPPFAPTKYNPVGQYVRTFTVPERWEDQPVYISFQGVESAFYIWVNGELVGYSEDSFTPAEFDLTPYVKEGENTLAVEVYRWSDASWLEDQDFWRMSGIFRDVYLYSTPNVHVYDLEVRSPYDVKTKNGSLSVKADVVTSSRYEGQPLRVEAQLYDAQGKSVLDTSLQNSFTSEGMIHLEASVEKPHPWSAESPSLYTLVVSLWDDEQVLEAQSCKVGFRTFGIEDGLMKINGERIVFRGVNRHEFTSKKGRAAISRDDMLQDILLMKQYNINAVRTSHYPNDVVWYELCDEYGLYVIDETNLETHGSWSYGQVGEGEAVPGSKPEWRENVVDRCRTMYERDKNHPSILIWSLGNESFGGENFVHMYNFLKEKDPTRIVHYEGIFHHREYEHVSDIESTMYNKIEDLEKYAMWNGKKPYILCEYSHAMGNSCGNLFKYWELFDRYPILQGGFIWDWRDQALETTTDDGKTYLAYGGDFGDTPNDGTFCGNGLIFADGKVSPKLHEVKACHQSIKWSLVDLESQRFQVENQYLFTNVKDYEMKWTLMKDGKTVQEDVLSIDVKPTQTGEAHIPYTVPSERGEYVLTVSAHLKEDTSWAQRGHEVSFNQFVVTKVAADSFIEEGEMNASETDMDWTIEGPSFTAKVSKQTGMLHSYKVEGVERLTKGLRPNFWRALTDNDRGNKLDERAGVWRDVKATLTQLSVEHSKQKVIVHTMFTLATGLPSFCRVTYAFDPTGEVTVTQTVDAQAGLPELPEVGMLFAMNKEFDQLSWYGKGPHENHWDRNKGAKIGIYEGIVSEQLTPYLRPQESGNKTDVRWMTVTNKEGIGLKISGLPLVEANALPYTPLELEAHDHHYKLPTSDKVVVRVNYKQMGVGGDDSWGAKTHPEFTLPSGQVYVNQFVLKGI</sequence>
<evidence type="ECO:0000256" key="7">
    <source>
        <dbReference type="ARBA" id="ARBA00032230"/>
    </source>
</evidence>
<dbReference type="AlphaFoldDB" id="A0A0M0L9F7"/>
<dbReference type="PROSITE" id="PS00608">
    <property type="entry name" value="GLYCOSYL_HYDROL_F2_2"/>
    <property type="match status" value="1"/>
</dbReference>
<evidence type="ECO:0000256" key="5">
    <source>
        <dbReference type="ARBA" id="ARBA00022801"/>
    </source>
</evidence>
<keyword evidence="6 8" id="KW-0326">Glycosidase</keyword>
<comment type="similarity">
    <text evidence="2 8">Belongs to the glycosyl hydrolase 2 family.</text>
</comment>
<dbReference type="InterPro" id="IPR023232">
    <property type="entry name" value="Glyco_hydro_2_AS"/>
</dbReference>